<comment type="caution">
    <text evidence="1">The sequence shown here is derived from an EMBL/GenBank/DDBJ whole genome shotgun (WGS) entry which is preliminary data.</text>
</comment>
<evidence type="ECO:0000313" key="2">
    <source>
        <dbReference type="Proteomes" id="UP001611075"/>
    </source>
</evidence>
<organism evidence="1 2">
    <name type="scientific">Micromonospora rubida</name>
    <dbReference type="NCBI Taxonomy" id="2697657"/>
    <lineage>
        <taxon>Bacteria</taxon>
        <taxon>Bacillati</taxon>
        <taxon>Actinomycetota</taxon>
        <taxon>Actinomycetes</taxon>
        <taxon>Micromonosporales</taxon>
        <taxon>Micromonosporaceae</taxon>
        <taxon>Micromonospora</taxon>
    </lineage>
</organism>
<reference evidence="1 2" key="1">
    <citation type="submission" date="2024-10" db="EMBL/GenBank/DDBJ databases">
        <title>The Natural Products Discovery Center: Release of the First 8490 Sequenced Strains for Exploring Actinobacteria Biosynthetic Diversity.</title>
        <authorList>
            <person name="Kalkreuter E."/>
            <person name="Kautsar S.A."/>
            <person name="Yang D."/>
            <person name="Bader C.D."/>
            <person name="Teijaro C.N."/>
            <person name="Fluegel L."/>
            <person name="Davis C.M."/>
            <person name="Simpson J.R."/>
            <person name="Lauterbach L."/>
            <person name="Steele A.D."/>
            <person name="Gui C."/>
            <person name="Meng S."/>
            <person name="Li G."/>
            <person name="Viehrig K."/>
            <person name="Ye F."/>
            <person name="Su P."/>
            <person name="Kiefer A.F."/>
            <person name="Nichols A."/>
            <person name="Cepeda A.J."/>
            <person name="Yan W."/>
            <person name="Fan B."/>
            <person name="Jiang Y."/>
            <person name="Adhikari A."/>
            <person name="Zheng C.-J."/>
            <person name="Schuster L."/>
            <person name="Cowan T.M."/>
            <person name="Smanski M.J."/>
            <person name="Chevrette M.G."/>
            <person name="De Carvalho L.P.S."/>
            <person name="Shen B."/>
        </authorList>
    </citation>
    <scope>NUCLEOTIDE SEQUENCE [LARGE SCALE GENOMIC DNA]</scope>
    <source>
        <strain evidence="1 2">NPDC021253</strain>
    </source>
</reference>
<protein>
    <recommendedName>
        <fullName evidence="3">Nucleoside diphosphate kinase-like domain-containing protein</fullName>
    </recommendedName>
</protein>
<dbReference type="EMBL" id="JBIRPU010000036">
    <property type="protein sequence ID" value="MFI0796870.1"/>
    <property type="molecule type" value="Genomic_DNA"/>
</dbReference>
<dbReference type="Gene3D" id="3.30.70.141">
    <property type="entry name" value="Nucleoside diphosphate kinase-like domain"/>
    <property type="match status" value="1"/>
</dbReference>
<evidence type="ECO:0008006" key="3">
    <source>
        <dbReference type="Google" id="ProtNLM"/>
    </source>
</evidence>
<dbReference type="InterPro" id="IPR036850">
    <property type="entry name" value="NDK-like_dom_sf"/>
</dbReference>
<evidence type="ECO:0000313" key="1">
    <source>
        <dbReference type="EMBL" id="MFI0796870.1"/>
    </source>
</evidence>
<gene>
    <name evidence="1" type="ORF">ACH4OY_29910</name>
</gene>
<name>A0ABW7SUW2_9ACTN</name>
<dbReference type="Proteomes" id="UP001611075">
    <property type="component" value="Unassembled WGS sequence"/>
</dbReference>
<keyword evidence="2" id="KW-1185">Reference proteome</keyword>
<dbReference type="SUPFAM" id="SSF54919">
    <property type="entry name" value="Nucleoside diphosphate kinase, NDK"/>
    <property type="match status" value="1"/>
</dbReference>
<accession>A0ABW7SUW2</accession>
<proteinExistence type="predicted"/>
<sequence>MTRVPHDDVEDDLRALSADTEKLELYRRDDSLPTGITAAKDALGLDFARELQRIALVVIHPDLIAQRRVERCLTFARDHDLQPVVALPFVFEPAMTAAMWQHSLDDATEDSLAVCDVFCAKTESLLVLLRDRGPEPTRAASARLSALKGSTRAERRQEGHLRSHLRATNQIVTAVHCSDEPIDILRELAILVPETMAHLLMTAVRFPDDGASPDLDRQIAGLYARTPPYDIDVARAVARIRAKLADCAGDPRVTAAHSRLSGNLEAWQRGERFLRWQEFTADLGAIGIAPDSWDAILVGSTYVQHERTVSPG</sequence>
<dbReference type="RefSeq" id="WP_396685386.1">
    <property type="nucleotide sequence ID" value="NZ_JBIRPU010000036.1"/>
</dbReference>